<dbReference type="InterPro" id="IPR008132">
    <property type="entry name" value="5HT3_rcpt"/>
</dbReference>
<evidence type="ECO:0000256" key="2">
    <source>
        <dbReference type="ARBA" id="ARBA00022475"/>
    </source>
</evidence>
<dbReference type="CDD" id="cd19063">
    <property type="entry name" value="LGIC_TM_5-HT3"/>
    <property type="match status" value="1"/>
</dbReference>
<feature type="transmembrane region" description="Helical" evidence="20">
    <location>
        <begin position="468"/>
        <end position="491"/>
    </location>
</feature>
<evidence type="ECO:0000256" key="13">
    <source>
        <dbReference type="ARBA" id="ARBA00023286"/>
    </source>
</evidence>
<dbReference type="GO" id="GO:0005230">
    <property type="term" value="F:extracellular ligand-gated monoatomic ion channel activity"/>
    <property type="evidence" value="ECO:0007669"/>
    <property type="project" value="InterPro"/>
</dbReference>
<keyword evidence="10" id="KW-0675">Receptor</keyword>
<dbReference type="SUPFAM" id="SSF63712">
    <property type="entry name" value="Nicotinic receptor ligand binding domain-like"/>
    <property type="match status" value="1"/>
</dbReference>
<dbReference type="InterPro" id="IPR038050">
    <property type="entry name" value="Neuro_actylchol_rec"/>
</dbReference>
<dbReference type="Pfam" id="PF02931">
    <property type="entry name" value="Neur_chan_LBD"/>
    <property type="match status" value="1"/>
</dbReference>
<comment type="function">
    <text evidence="19">Forms serotonin (5-hydroxytryptamine/5-HT3)-activated cation-selective channel complexes, which when activated cause fast, depolarizing responses in neurons.</text>
</comment>
<evidence type="ECO:0000256" key="20">
    <source>
        <dbReference type="RuleBase" id="RU000687"/>
    </source>
</evidence>
<dbReference type="InterPro" id="IPR006201">
    <property type="entry name" value="Neur_channel"/>
</dbReference>
<dbReference type="InterPro" id="IPR036719">
    <property type="entry name" value="Neuro-gated_channel_TM_sf"/>
</dbReference>
<evidence type="ECO:0000256" key="10">
    <source>
        <dbReference type="ARBA" id="ARBA00023170"/>
    </source>
</evidence>
<evidence type="ECO:0000256" key="1">
    <source>
        <dbReference type="ARBA" id="ARBA00022448"/>
    </source>
</evidence>
<comment type="caution">
    <text evidence="23">The sequence shown here is derived from an EMBL/GenBank/DDBJ whole genome shotgun (WGS) entry which is preliminary data.</text>
</comment>
<comment type="subcellular location">
    <subcellularLocation>
        <location evidence="15">Postsynaptic cell membrane</location>
        <topology evidence="15">Multi-pass membrane protein</topology>
    </subcellularLocation>
</comment>
<evidence type="ECO:0000256" key="9">
    <source>
        <dbReference type="ARBA" id="ARBA00023157"/>
    </source>
</evidence>
<keyword evidence="2" id="KW-1003">Cell membrane</keyword>
<evidence type="ECO:0000259" key="21">
    <source>
        <dbReference type="Pfam" id="PF02931"/>
    </source>
</evidence>
<evidence type="ECO:0000256" key="15">
    <source>
        <dbReference type="ARBA" id="ARBA00034104"/>
    </source>
</evidence>
<evidence type="ECO:0000256" key="4">
    <source>
        <dbReference type="ARBA" id="ARBA00022729"/>
    </source>
</evidence>
<dbReference type="FunFam" id="2.70.170.10:FF:000017">
    <property type="entry name" value="5-hydroxytryptamine receptor 3A"/>
    <property type="match status" value="1"/>
</dbReference>
<keyword evidence="13" id="KW-1071">Ligand-gated ion channel</keyword>
<evidence type="ECO:0000256" key="3">
    <source>
        <dbReference type="ARBA" id="ARBA00022692"/>
    </source>
</evidence>
<dbReference type="Gene3D" id="1.20.58.390">
    <property type="entry name" value="Neurotransmitter-gated ion-channel transmembrane domain"/>
    <property type="match status" value="1"/>
</dbReference>
<keyword evidence="14 20" id="KW-0407">Ion channel</keyword>
<keyword evidence="7 20" id="KW-0406">Ion transport</keyword>
<evidence type="ECO:0000259" key="22">
    <source>
        <dbReference type="Pfam" id="PF02932"/>
    </source>
</evidence>
<dbReference type="GO" id="GO:0004888">
    <property type="term" value="F:transmembrane signaling receptor activity"/>
    <property type="evidence" value="ECO:0007669"/>
    <property type="project" value="InterPro"/>
</dbReference>
<dbReference type="OrthoDB" id="6097796at2759"/>
<keyword evidence="5 20" id="KW-1133">Transmembrane helix</keyword>
<keyword evidence="9" id="KW-1015">Disulfide bond</keyword>
<feature type="domain" description="Neurotransmitter-gated ion-channel ligand-binding" evidence="21">
    <location>
        <begin position="78"/>
        <end position="272"/>
    </location>
</feature>
<evidence type="ECO:0000256" key="7">
    <source>
        <dbReference type="ARBA" id="ARBA00023065"/>
    </source>
</evidence>
<keyword evidence="3 20" id="KW-0812">Transmembrane</keyword>
<evidence type="ECO:0000256" key="5">
    <source>
        <dbReference type="ARBA" id="ARBA00022989"/>
    </source>
</evidence>
<dbReference type="InterPro" id="IPR006202">
    <property type="entry name" value="Neur_chan_lig-bd"/>
</dbReference>
<dbReference type="InterPro" id="IPR006029">
    <property type="entry name" value="Neurotrans-gated_channel_TM"/>
</dbReference>
<name>A0A9Q1G2I6_SYNKA</name>
<dbReference type="PRINTS" id="PR01708">
    <property type="entry name" value="5HT3RECEPTOR"/>
</dbReference>
<keyword evidence="24" id="KW-1185">Reference proteome</keyword>
<keyword evidence="6" id="KW-0770">Synapse</keyword>
<evidence type="ECO:0000256" key="8">
    <source>
        <dbReference type="ARBA" id="ARBA00023136"/>
    </source>
</evidence>
<evidence type="ECO:0008006" key="25">
    <source>
        <dbReference type="Google" id="ProtNLM"/>
    </source>
</evidence>
<keyword evidence="8 20" id="KW-0472">Membrane</keyword>
<dbReference type="SUPFAM" id="SSF90112">
    <property type="entry name" value="Neurotransmitter-gated ion-channel transmembrane pore"/>
    <property type="match status" value="1"/>
</dbReference>
<evidence type="ECO:0000256" key="18">
    <source>
        <dbReference type="ARBA" id="ARBA00036634"/>
    </source>
</evidence>
<comment type="catalytic activity">
    <reaction evidence="17">
        <text>Na(+)(in) = Na(+)(out)</text>
        <dbReference type="Rhea" id="RHEA:34963"/>
        <dbReference type="ChEBI" id="CHEBI:29101"/>
    </reaction>
</comment>
<dbReference type="FunFam" id="1.20.58.390:FF:000080">
    <property type="entry name" value="5-hydroxytryptamine (serotonin) receptor 3C, ionotropic"/>
    <property type="match status" value="1"/>
</dbReference>
<dbReference type="PANTHER" id="PTHR18945">
    <property type="entry name" value="NEUROTRANSMITTER GATED ION CHANNEL"/>
    <property type="match status" value="1"/>
</dbReference>
<dbReference type="Gene3D" id="2.70.170.10">
    <property type="entry name" value="Neurotransmitter-gated ion-channel ligand-binding domain"/>
    <property type="match status" value="1"/>
</dbReference>
<dbReference type="EMBL" id="JAINUF010000002">
    <property type="protein sequence ID" value="KAJ8374257.1"/>
    <property type="molecule type" value="Genomic_DNA"/>
</dbReference>
<feature type="transmembrane region" description="Helical" evidence="20">
    <location>
        <begin position="309"/>
        <end position="326"/>
    </location>
</feature>
<feature type="transmembrane region" description="Helical" evidence="20">
    <location>
        <begin position="338"/>
        <end position="362"/>
    </location>
</feature>
<dbReference type="GO" id="GO:0045211">
    <property type="term" value="C:postsynaptic membrane"/>
    <property type="evidence" value="ECO:0007669"/>
    <property type="project" value="UniProtKB-SubCell"/>
</dbReference>
<dbReference type="Proteomes" id="UP001152622">
    <property type="component" value="Chromosome 2"/>
</dbReference>
<evidence type="ECO:0000256" key="14">
    <source>
        <dbReference type="ARBA" id="ARBA00023303"/>
    </source>
</evidence>
<comment type="similarity">
    <text evidence="20">Belongs to the ligand-gated ion channel (TC 1.A.9) family.</text>
</comment>
<dbReference type="PRINTS" id="PR00252">
    <property type="entry name" value="NRIONCHANNEL"/>
</dbReference>
<accession>A0A9Q1G2I6</accession>
<evidence type="ECO:0000313" key="23">
    <source>
        <dbReference type="EMBL" id="KAJ8374257.1"/>
    </source>
</evidence>
<dbReference type="Pfam" id="PF02932">
    <property type="entry name" value="Neur_chan_memb"/>
    <property type="match status" value="1"/>
</dbReference>
<evidence type="ECO:0000256" key="17">
    <source>
        <dbReference type="ARBA" id="ARBA00036239"/>
    </source>
</evidence>
<comment type="catalytic activity">
    <reaction evidence="18">
        <text>Ca(2+)(in) = Ca(2+)(out)</text>
        <dbReference type="Rhea" id="RHEA:29671"/>
        <dbReference type="ChEBI" id="CHEBI:29108"/>
    </reaction>
</comment>
<feature type="transmembrane region" description="Helical" evidence="20">
    <location>
        <begin position="275"/>
        <end position="297"/>
    </location>
</feature>
<sequence>MTAEGLSNPQAEDKLHPKWNAFSIQRLTSQLCPAFHKEVFLFFCCVLVQVQCLESFTVNCAQPNAKSLLAGLDDVLGSKEIRPVVNLKTPTNVTTFITLYGILGVDEKAQLLTTFIWQTLEWDIEDLSWDPTPCGGGLISLPREKLWVPDILINQFMDADRSPSAPFVYLTNRGHVIDSRPVRVVSSCNLDIYTFPFDVQNCSLTFNSYMLFAGDIQLSLGRTAEQTLHSSLEVLETVGEWELIDIRAEDIIEEVSYDFWDEVIYHIVLKRRATLYVVNLLIPSCFLITVDLFSFLLPPQSVDRSSFKMTLILGYTVFLLIMNDLLPVTGNRIPLINVFFSICLALMVGSLLETVLITNILCRPTQYPPVPHWVRVIVLQYLARLVCMYQKPSECVTVTPNPAYQEENMEAKAGPCITAEPQADMLVLGELKRLGQDVLAIRQQIDKHVTGSETAEEWMHIGHIIDRLLFCLYILFITVSFITISCIWVKWYSL</sequence>
<keyword evidence="12" id="KW-0628">Postsynaptic cell membrane</keyword>
<dbReference type="InterPro" id="IPR018000">
    <property type="entry name" value="Neurotransmitter_ion_chnl_CS"/>
</dbReference>
<evidence type="ECO:0000256" key="16">
    <source>
        <dbReference type="ARBA" id="ARBA00034430"/>
    </source>
</evidence>
<dbReference type="InterPro" id="IPR036734">
    <property type="entry name" value="Neur_chan_lig-bd_sf"/>
</dbReference>
<keyword evidence="1 20" id="KW-0813">Transport</keyword>
<reference evidence="23" key="1">
    <citation type="journal article" date="2023" name="Science">
        <title>Genome structures resolve the early diversification of teleost fishes.</title>
        <authorList>
            <person name="Parey E."/>
            <person name="Louis A."/>
            <person name="Montfort J."/>
            <person name="Bouchez O."/>
            <person name="Roques C."/>
            <person name="Iampietro C."/>
            <person name="Lluch J."/>
            <person name="Castinel A."/>
            <person name="Donnadieu C."/>
            <person name="Desvignes T."/>
            <person name="Floi Bucao C."/>
            <person name="Jouanno E."/>
            <person name="Wen M."/>
            <person name="Mejri S."/>
            <person name="Dirks R."/>
            <person name="Jansen H."/>
            <person name="Henkel C."/>
            <person name="Chen W.J."/>
            <person name="Zahm M."/>
            <person name="Cabau C."/>
            <person name="Klopp C."/>
            <person name="Thompson A.W."/>
            <person name="Robinson-Rechavi M."/>
            <person name="Braasch I."/>
            <person name="Lecointre G."/>
            <person name="Bobe J."/>
            <person name="Postlethwait J.H."/>
            <person name="Berthelot C."/>
            <person name="Roest Crollius H."/>
            <person name="Guiguen Y."/>
        </authorList>
    </citation>
    <scope>NUCLEOTIDE SEQUENCE</scope>
    <source>
        <strain evidence="23">WJC10195</strain>
    </source>
</reference>
<gene>
    <name evidence="23" type="ORF">SKAU_G00048370</name>
</gene>
<evidence type="ECO:0000256" key="19">
    <source>
        <dbReference type="ARBA" id="ARBA00037540"/>
    </source>
</evidence>
<keyword evidence="4" id="KW-0732">Signal</keyword>
<dbReference type="AlphaFoldDB" id="A0A9Q1G2I6"/>
<keyword evidence="11" id="KW-0325">Glycoprotein</keyword>
<evidence type="ECO:0000256" key="12">
    <source>
        <dbReference type="ARBA" id="ARBA00023257"/>
    </source>
</evidence>
<proteinExistence type="inferred from homology"/>
<evidence type="ECO:0000313" key="24">
    <source>
        <dbReference type="Proteomes" id="UP001152622"/>
    </source>
</evidence>
<feature type="domain" description="Neurotransmitter-gated ion-channel transmembrane" evidence="22">
    <location>
        <begin position="280"/>
        <end position="479"/>
    </location>
</feature>
<dbReference type="InterPro" id="IPR049944">
    <property type="entry name" value="LGIC_TM_5-HT3"/>
</dbReference>
<comment type="catalytic activity">
    <reaction evidence="16">
        <text>K(+)(in) = K(+)(out)</text>
        <dbReference type="Rhea" id="RHEA:29463"/>
        <dbReference type="ChEBI" id="CHEBI:29103"/>
    </reaction>
</comment>
<dbReference type="PROSITE" id="PS00236">
    <property type="entry name" value="NEUROTR_ION_CHANNEL"/>
    <property type="match status" value="1"/>
</dbReference>
<protein>
    <recommendedName>
        <fullName evidence="25">5-hydroxytryptamine receptor 3A-like</fullName>
    </recommendedName>
</protein>
<evidence type="ECO:0000256" key="11">
    <source>
        <dbReference type="ARBA" id="ARBA00023180"/>
    </source>
</evidence>
<evidence type="ECO:0000256" key="6">
    <source>
        <dbReference type="ARBA" id="ARBA00023018"/>
    </source>
</evidence>
<organism evidence="23 24">
    <name type="scientific">Synaphobranchus kaupii</name>
    <name type="common">Kaup's arrowtooth eel</name>
    <dbReference type="NCBI Taxonomy" id="118154"/>
    <lineage>
        <taxon>Eukaryota</taxon>
        <taxon>Metazoa</taxon>
        <taxon>Chordata</taxon>
        <taxon>Craniata</taxon>
        <taxon>Vertebrata</taxon>
        <taxon>Euteleostomi</taxon>
        <taxon>Actinopterygii</taxon>
        <taxon>Neopterygii</taxon>
        <taxon>Teleostei</taxon>
        <taxon>Anguilliformes</taxon>
        <taxon>Synaphobranchidae</taxon>
        <taxon>Synaphobranchus</taxon>
    </lineage>
</organism>